<gene>
    <name evidence="1" type="ORF">NEPTK9_001487</name>
</gene>
<accession>A0ABS0B0P3</accession>
<proteinExistence type="predicted"/>
<evidence type="ECO:0000313" key="1">
    <source>
        <dbReference type="EMBL" id="MBF5059963.1"/>
    </source>
</evidence>
<keyword evidence="2" id="KW-1185">Reference proteome</keyword>
<reference evidence="1 2" key="1">
    <citation type="submission" date="2020-01" db="EMBL/GenBank/DDBJ databases">
        <title>Draft genome sequence of Cand. Neptunochlamydia vexilliferae K9.</title>
        <authorList>
            <person name="Schulz F."/>
            <person name="Koestlbacher S."/>
            <person name="Wascher F."/>
            <person name="Pizzetti I."/>
            <person name="Horn M."/>
        </authorList>
    </citation>
    <scope>NUCLEOTIDE SEQUENCE [LARGE SCALE GENOMIC DNA]</scope>
    <source>
        <strain evidence="1 2">K9</strain>
    </source>
</reference>
<evidence type="ECO:0000313" key="2">
    <source>
        <dbReference type="Proteomes" id="UP001194714"/>
    </source>
</evidence>
<name>A0ABS0B0P3_9BACT</name>
<sequence length="52" mass="6155">MRAIDEQYLKTPFYGRRRMTLEIVKVKENSIGIDEINSIDLHKNIFTPPSYL</sequence>
<dbReference type="EMBL" id="JAAEJV010000055">
    <property type="protein sequence ID" value="MBF5059963.1"/>
    <property type="molecule type" value="Genomic_DNA"/>
</dbReference>
<dbReference type="Proteomes" id="UP001194714">
    <property type="component" value="Unassembled WGS sequence"/>
</dbReference>
<protein>
    <submittedName>
        <fullName evidence="1">Uncharacterized protein</fullName>
    </submittedName>
</protein>
<comment type="caution">
    <text evidence="1">The sequence shown here is derived from an EMBL/GenBank/DDBJ whole genome shotgun (WGS) entry which is preliminary data.</text>
</comment>
<organism evidence="1 2">
    <name type="scientific">Candidatus Neptunichlamydia vexilliferae</name>
    <dbReference type="NCBI Taxonomy" id="1651774"/>
    <lineage>
        <taxon>Bacteria</taxon>
        <taxon>Pseudomonadati</taxon>
        <taxon>Chlamydiota</taxon>
        <taxon>Chlamydiia</taxon>
        <taxon>Parachlamydiales</taxon>
        <taxon>Simkaniaceae</taxon>
        <taxon>Candidatus Neptunichlamydia</taxon>
    </lineage>
</organism>